<name>A0ABN1JXJ3_9CLOT</name>
<keyword evidence="4 7" id="KW-1133">Transmembrane helix</keyword>
<evidence type="ECO:0000256" key="1">
    <source>
        <dbReference type="ARBA" id="ARBA00004651"/>
    </source>
</evidence>
<evidence type="ECO:0000256" key="5">
    <source>
        <dbReference type="ARBA" id="ARBA00023136"/>
    </source>
</evidence>
<dbReference type="PANTHER" id="PTHR30572:SF4">
    <property type="entry name" value="ABC TRANSPORTER PERMEASE YTRF"/>
    <property type="match status" value="1"/>
</dbReference>
<dbReference type="InterPro" id="IPR050250">
    <property type="entry name" value="Macrolide_Exporter_MacB"/>
</dbReference>
<accession>A0ABN1JXJ3</accession>
<dbReference type="RefSeq" id="WP_343764610.1">
    <property type="nucleotide sequence ID" value="NZ_BAAACG010000023.1"/>
</dbReference>
<comment type="similarity">
    <text evidence="6">Belongs to the ABC-4 integral membrane protein family.</text>
</comment>
<evidence type="ECO:0000259" key="8">
    <source>
        <dbReference type="Pfam" id="PF02687"/>
    </source>
</evidence>
<evidence type="ECO:0000256" key="7">
    <source>
        <dbReference type="SAM" id="Phobius"/>
    </source>
</evidence>
<protein>
    <submittedName>
        <fullName evidence="9">ABC transporter permease</fullName>
    </submittedName>
</protein>
<dbReference type="Pfam" id="PF02687">
    <property type="entry name" value="FtsX"/>
    <property type="match status" value="2"/>
</dbReference>
<evidence type="ECO:0000256" key="6">
    <source>
        <dbReference type="ARBA" id="ARBA00038076"/>
    </source>
</evidence>
<evidence type="ECO:0000313" key="10">
    <source>
        <dbReference type="Proteomes" id="UP001501510"/>
    </source>
</evidence>
<feature type="transmembrane region" description="Helical" evidence="7">
    <location>
        <begin position="797"/>
        <end position="818"/>
    </location>
</feature>
<feature type="transmembrane region" description="Helical" evidence="7">
    <location>
        <begin position="314"/>
        <end position="333"/>
    </location>
</feature>
<feature type="transmembrane region" description="Helical" evidence="7">
    <location>
        <begin position="428"/>
        <end position="446"/>
    </location>
</feature>
<evidence type="ECO:0000256" key="3">
    <source>
        <dbReference type="ARBA" id="ARBA00022692"/>
    </source>
</evidence>
<proteinExistence type="inferred from homology"/>
<keyword evidence="3 7" id="KW-0812">Transmembrane</keyword>
<evidence type="ECO:0000313" key="9">
    <source>
        <dbReference type="EMBL" id="GAA0748642.1"/>
    </source>
</evidence>
<organism evidence="9 10">
    <name type="scientific">Clostridium oceanicum</name>
    <dbReference type="NCBI Taxonomy" id="1543"/>
    <lineage>
        <taxon>Bacteria</taxon>
        <taxon>Bacillati</taxon>
        <taxon>Bacillota</taxon>
        <taxon>Clostridia</taxon>
        <taxon>Eubacteriales</taxon>
        <taxon>Clostridiaceae</taxon>
        <taxon>Clostridium</taxon>
    </lineage>
</organism>
<gene>
    <name evidence="9" type="ORF">GCM10008906_39010</name>
</gene>
<dbReference type="EMBL" id="BAAACG010000023">
    <property type="protein sequence ID" value="GAA0748642.1"/>
    <property type="molecule type" value="Genomic_DNA"/>
</dbReference>
<feature type="transmembrane region" description="Helical" evidence="7">
    <location>
        <begin position="753"/>
        <end position="777"/>
    </location>
</feature>
<comment type="subcellular location">
    <subcellularLocation>
        <location evidence="1">Cell membrane</location>
        <topology evidence="1">Multi-pass membrane protein</topology>
    </subcellularLocation>
</comment>
<sequence>MFENNNKSVVRRLSKRSIKSNKNYIAIIAIALSTILFTSMFTITGSLRATIKDSDMRKMGTSAHAGLKHLTGNEYKKVSKDENINKSSYSVIIGEAKGESFHKLPSEIRWAEDNYAKWTFNFPTKGKMPQRKNEIAMSTLVLDALGIPKKIGEKVKLTFKTDEKTVTNNFILSGIWKGDPVAFRQTIWFSKSYCSKVAPITRGKNSDNKFTGYVDSLIMFSSPWNIEKNINKIAFNNNIEESKIAINSSYGTAEIDPSNLIAFILGALIIIIAGYLLIYNIFYISIAEDIKSYGLLKTIGMTSKQIRKMVRFKALILSCIGIPIGIVLGWPLGRVLVPYIINILGEDMNVVTTINPFIFIFSAIFSLITVYLSCIKPASIASKVSPIDAVRYNNINKNTLDKKKTKTTHKVKPLSMALGNLKRNGKKVFIVVLSFSLSLVILNSTYCYVHSFDFDKFVAKTSISDFSVADRSIIKSSEPFNTNGVSNNFVNEVKTLKGLDKMGNIYMNASRQYCTNHAYNRFKKYIDSLDHKKKEEFMSSSMMVKKFSGVNVFGFDKWPSQYIKVIEGSLDFDSWEKGEGIYITTCHLIEDGKLSIYKPGDIVSVDFSNGKVKKYKVLAIVEYPEAFSSPQNFDLGLEYILPSKEFLSNEGKTKPMGTIFNVDNKYIDKTEKWIKNYCANKETSLDFWSKKTLQKQFKSLTVMYTAVGGSLCVILAIIGLLNFINSIVTSIITRRRELAMLQAVGMTDKQIKWMLIFEGSAYGVLGLILSIILGSIINITLIPALGSELYYFTLKSTLTPILLCIIPLIIITALVPILSYNRLSKNSIIEQLRTIE</sequence>
<comment type="caution">
    <text evidence="9">The sequence shown here is derived from an EMBL/GenBank/DDBJ whole genome shotgun (WGS) entry which is preliminary data.</text>
</comment>
<dbReference type="InterPro" id="IPR003838">
    <property type="entry name" value="ABC3_permease_C"/>
</dbReference>
<dbReference type="PANTHER" id="PTHR30572">
    <property type="entry name" value="MEMBRANE COMPONENT OF TRANSPORTER-RELATED"/>
    <property type="match status" value="1"/>
</dbReference>
<feature type="transmembrane region" description="Helical" evidence="7">
    <location>
        <begin position="702"/>
        <end position="732"/>
    </location>
</feature>
<evidence type="ECO:0000256" key="4">
    <source>
        <dbReference type="ARBA" id="ARBA00022989"/>
    </source>
</evidence>
<reference evidence="9 10" key="1">
    <citation type="journal article" date="2019" name="Int. J. Syst. Evol. Microbiol.">
        <title>The Global Catalogue of Microorganisms (GCM) 10K type strain sequencing project: providing services to taxonomists for standard genome sequencing and annotation.</title>
        <authorList>
            <consortium name="The Broad Institute Genomics Platform"/>
            <consortium name="The Broad Institute Genome Sequencing Center for Infectious Disease"/>
            <person name="Wu L."/>
            <person name="Ma J."/>
        </authorList>
    </citation>
    <scope>NUCLEOTIDE SEQUENCE [LARGE SCALE GENOMIC DNA]</scope>
    <source>
        <strain evidence="9 10">JCM 1407</strain>
    </source>
</reference>
<keyword evidence="2" id="KW-1003">Cell membrane</keyword>
<dbReference type="Proteomes" id="UP001501510">
    <property type="component" value="Unassembled WGS sequence"/>
</dbReference>
<feature type="domain" description="ABC3 transporter permease C-terminal" evidence="8">
    <location>
        <begin position="712"/>
        <end position="827"/>
    </location>
</feature>
<keyword evidence="10" id="KW-1185">Reference proteome</keyword>
<feature type="domain" description="ABC3 transporter permease C-terminal" evidence="8">
    <location>
        <begin position="266"/>
        <end position="386"/>
    </location>
</feature>
<keyword evidence="5 7" id="KW-0472">Membrane</keyword>
<feature type="transmembrane region" description="Helical" evidence="7">
    <location>
        <begin position="353"/>
        <end position="374"/>
    </location>
</feature>
<evidence type="ECO:0000256" key="2">
    <source>
        <dbReference type="ARBA" id="ARBA00022475"/>
    </source>
</evidence>
<feature type="transmembrane region" description="Helical" evidence="7">
    <location>
        <begin position="260"/>
        <end position="282"/>
    </location>
</feature>